<dbReference type="GO" id="GO:0009279">
    <property type="term" value="C:cell outer membrane"/>
    <property type="evidence" value="ECO:0007669"/>
    <property type="project" value="UniProtKB-SubCell"/>
</dbReference>
<dbReference type="PROSITE" id="PS01068">
    <property type="entry name" value="OMPA_1"/>
    <property type="match status" value="1"/>
</dbReference>
<dbReference type="STRING" id="1123269.NX02_00375"/>
<dbReference type="PROSITE" id="PS51123">
    <property type="entry name" value="OMPA_2"/>
    <property type="match status" value="1"/>
</dbReference>
<proteinExistence type="inferred from homology"/>
<sequence>MGAKVQKEKTDMAHLKTGFAVALALVALAGCSKKPPETLPPSPGETPAPPPVSDPGPGYTPGSQEDFIANTQGDTIYFDTDKYDVGSEDRVILDSQAAWLRQHGTVRVTIEGHADERGTRDYNIALGARRANAAKDYLVSAGIPVSRISTISYGKERPKALGSDESAWAQNRRAVTVTVQY</sequence>
<gene>
    <name evidence="8" type="primary">pal</name>
    <name evidence="11" type="ORF">NX02_00375</name>
</gene>
<dbReference type="NCBIfam" id="TIGR02802">
    <property type="entry name" value="Pal_lipo"/>
    <property type="match status" value="1"/>
</dbReference>
<dbReference type="PRINTS" id="PR01021">
    <property type="entry name" value="OMPADOMAIN"/>
</dbReference>
<dbReference type="Gene3D" id="3.30.1330.60">
    <property type="entry name" value="OmpA-like domain"/>
    <property type="match status" value="1"/>
</dbReference>
<dbReference type="PATRIC" id="fig|1123269.5.peg.72"/>
<dbReference type="CDD" id="cd07185">
    <property type="entry name" value="OmpA_C-like"/>
    <property type="match status" value="1"/>
</dbReference>
<dbReference type="InterPro" id="IPR006664">
    <property type="entry name" value="OMP_bac"/>
</dbReference>
<evidence type="ECO:0000256" key="3">
    <source>
        <dbReference type="ARBA" id="ARBA00023136"/>
    </source>
</evidence>
<dbReference type="AlphaFoldDB" id="W0A675"/>
<evidence type="ECO:0000256" key="8">
    <source>
        <dbReference type="HAMAP-Rule" id="MF_02204"/>
    </source>
</evidence>
<keyword evidence="2 8" id="KW-0732">Signal</keyword>
<dbReference type="eggNOG" id="COG2885">
    <property type="taxonomic scope" value="Bacteria"/>
</dbReference>
<keyword evidence="3 8" id="KW-0472">Membrane</keyword>
<evidence type="ECO:0000256" key="1">
    <source>
        <dbReference type="ARBA" id="ARBA00022618"/>
    </source>
</evidence>
<evidence type="ECO:0000256" key="6">
    <source>
        <dbReference type="ARBA" id="ARBA00023288"/>
    </source>
</evidence>
<evidence type="ECO:0000256" key="7">
    <source>
        <dbReference type="ARBA" id="ARBA00023306"/>
    </source>
</evidence>
<keyword evidence="6 8" id="KW-0449">Lipoprotein</keyword>
<dbReference type="InterPro" id="IPR039001">
    <property type="entry name" value="Pal"/>
</dbReference>
<evidence type="ECO:0000313" key="11">
    <source>
        <dbReference type="EMBL" id="AHE51843.1"/>
    </source>
</evidence>
<dbReference type="InterPro" id="IPR050330">
    <property type="entry name" value="Bact_OuterMem_StrucFunc"/>
</dbReference>
<protein>
    <recommendedName>
        <fullName evidence="8">Peptidoglycan-associated lipoprotein</fullName>
        <shortName evidence="8">PAL</shortName>
    </recommendedName>
</protein>
<dbReference type="HOGENOM" id="CLU_016890_9_2_5"/>
<dbReference type="Pfam" id="PF00691">
    <property type="entry name" value="OmpA"/>
    <property type="match status" value="1"/>
</dbReference>
<evidence type="ECO:0000313" key="12">
    <source>
        <dbReference type="Proteomes" id="UP000018851"/>
    </source>
</evidence>
<comment type="similarity">
    <text evidence="8">Belongs to the Pal lipoprotein family.</text>
</comment>
<dbReference type="PROSITE" id="PS51257">
    <property type="entry name" value="PROKAR_LIPOPROTEIN"/>
    <property type="match status" value="1"/>
</dbReference>
<evidence type="ECO:0000256" key="4">
    <source>
        <dbReference type="ARBA" id="ARBA00023139"/>
    </source>
</evidence>
<evidence type="ECO:0000259" key="10">
    <source>
        <dbReference type="PROSITE" id="PS51123"/>
    </source>
</evidence>
<reference evidence="11 12" key="1">
    <citation type="submission" date="2013-07" db="EMBL/GenBank/DDBJ databases">
        <title>Completed genome of Sphingomonas sanxanigenens NX02.</title>
        <authorList>
            <person name="Ma T."/>
            <person name="Huang H."/>
            <person name="Wu M."/>
            <person name="Li X."/>
            <person name="Li G."/>
        </authorList>
    </citation>
    <scope>NUCLEOTIDE SEQUENCE [LARGE SCALE GENOMIC DNA]</scope>
    <source>
        <strain evidence="11 12">NX02</strain>
    </source>
</reference>
<name>W0A675_9SPHN</name>
<evidence type="ECO:0000256" key="9">
    <source>
        <dbReference type="SAM" id="MobiDB-lite"/>
    </source>
</evidence>
<organism evidence="11 12">
    <name type="scientific">Sphingomonas sanxanigenens DSM 19645 = NX02</name>
    <dbReference type="NCBI Taxonomy" id="1123269"/>
    <lineage>
        <taxon>Bacteria</taxon>
        <taxon>Pseudomonadati</taxon>
        <taxon>Pseudomonadota</taxon>
        <taxon>Alphaproteobacteria</taxon>
        <taxon>Sphingomonadales</taxon>
        <taxon>Sphingomonadaceae</taxon>
        <taxon>Sphingomonas</taxon>
    </lineage>
</organism>
<dbReference type="GO" id="GO:0051301">
    <property type="term" value="P:cell division"/>
    <property type="evidence" value="ECO:0007669"/>
    <property type="project" value="UniProtKB-UniRule"/>
</dbReference>
<dbReference type="HAMAP" id="MF_02204">
    <property type="entry name" value="Pal"/>
    <property type="match status" value="1"/>
</dbReference>
<comment type="subcellular location">
    <subcellularLocation>
        <location evidence="8">Cell outer membrane</location>
        <topology evidence="8">Lipid-anchor</topology>
    </subcellularLocation>
</comment>
<dbReference type="InterPro" id="IPR006690">
    <property type="entry name" value="OMPA-like_CS"/>
</dbReference>
<feature type="compositionally biased region" description="Pro residues" evidence="9">
    <location>
        <begin position="37"/>
        <end position="54"/>
    </location>
</feature>
<dbReference type="InterPro" id="IPR014169">
    <property type="entry name" value="Pal_lipo_C"/>
</dbReference>
<keyword evidence="4 8" id="KW-0564">Palmitate</keyword>
<keyword evidence="7 8" id="KW-0131">Cell cycle</keyword>
<feature type="domain" description="OmpA-like" evidence="10">
    <location>
        <begin position="65"/>
        <end position="181"/>
    </location>
</feature>
<keyword evidence="5 8" id="KW-0998">Cell outer membrane</keyword>
<evidence type="ECO:0000256" key="5">
    <source>
        <dbReference type="ARBA" id="ARBA00023237"/>
    </source>
</evidence>
<dbReference type="PANTHER" id="PTHR30329:SF21">
    <property type="entry name" value="LIPOPROTEIN YIAD-RELATED"/>
    <property type="match status" value="1"/>
</dbReference>
<dbReference type="KEGG" id="ssan:NX02_00375"/>
<dbReference type="Proteomes" id="UP000018851">
    <property type="component" value="Chromosome"/>
</dbReference>
<accession>W0A675</accession>
<dbReference type="InterPro" id="IPR006665">
    <property type="entry name" value="OmpA-like"/>
</dbReference>
<feature type="region of interest" description="Disordered" evidence="9">
    <location>
        <begin position="32"/>
        <end position="66"/>
    </location>
</feature>
<keyword evidence="12" id="KW-1185">Reference proteome</keyword>
<comment type="function">
    <text evidence="8">Part of the Tol-Pal system, which plays a role in outer membrane invagination during cell division and is important for maintaining outer membrane integrity.</text>
</comment>
<dbReference type="PANTHER" id="PTHR30329">
    <property type="entry name" value="STATOR ELEMENT OF FLAGELLAR MOTOR COMPLEX"/>
    <property type="match status" value="1"/>
</dbReference>
<keyword evidence="1 8" id="KW-0132">Cell division</keyword>
<dbReference type="EMBL" id="CP006644">
    <property type="protein sequence ID" value="AHE51843.1"/>
    <property type="molecule type" value="Genomic_DNA"/>
</dbReference>
<evidence type="ECO:0000256" key="2">
    <source>
        <dbReference type="ARBA" id="ARBA00022729"/>
    </source>
</evidence>
<dbReference type="InterPro" id="IPR036737">
    <property type="entry name" value="OmpA-like_sf"/>
</dbReference>
<comment type="subunit">
    <text evidence="8">The Tol-Pal system is composed of five core proteins: the inner membrane proteins TolA, TolQ and TolR, the periplasmic protein TolB and the outer membrane protein Pal. They form a network linking the inner and outer membranes and the peptidoglycan layer.</text>
</comment>
<dbReference type="SUPFAM" id="SSF103088">
    <property type="entry name" value="OmpA-like"/>
    <property type="match status" value="1"/>
</dbReference>